<feature type="transmembrane region" description="Helical" evidence="1">
    <location>
        <begin position="42"/>
        <end position="63"/>
    </location>
</feature>
<dbReference type="GO" id="GO:0080120">
    <property type="term" value="P:CAAX-box protein maturation"/>
    <property type="evidence" value="ECO:0007669"/>
    <property type="project" value="UniProtKB-ARBA"/>
</dbReference>
<dbReference type="PANTHER" id="PTHR36435">
    <property type="entry name" value="SLR1288 PROTEIN"/>
    <property type="match status" value="1"/>
</dbReference>
<evidence type="ECO:0000313" key="4">
    <source>
        <dbReference type="Proteomes" id="UP000184172"/>
    </source>
</evidence>
<feature type="transmembrane region" description="Helical" evidence="1">
    <location>
        <begin position="9"/>
        <end position="27"/>
    </location>
</feature>
<dbReference type="InterPro" id="IPR052710">
    <property type="entry name" value="CAAX_protease"/>
</dbReference>
<reference evidence="4" key="1">
    <citation type="submission" date="2016-11" db="EMBL/GenBank/DDBJ databases">
        <authorList>
            <person name="Varghese N."/>
            <person name="Submissions S."/>
        </authorList>
    </citation>
    <scope>NUCLEOTIDE SEQUENCE [LARGE SCALE GENOMIC DNA]</scope>
    <source>
        <strain evidence="4">DSM 26349</strain>
    </source>
</reference>
<evidence type="ECO:0000313" key="3">
    <source>
        <dbReference type="EMBL" id="SHJ82136.1"/>
    </source>
</evidence>
<keyword evidence="1" id="KW-0812">Transmembrane</keyword>
<evidence type="ECO:0000259" key="2">
    <source>
        <dbReference type="Pfam" id="PF02517"/>
    </source>
</evidence>
<evidence type="ECO:0000256" key="1">
    <source>
        <dbReference type="SAM" id="Phobius"/>
    </source>
</evidence>
<name>A0A1M6MFK0_9FLAO</name>
<dbReference type="RefSeq" id="WP_073220908.1">
    <property type="nucleotide sequence ID" value="NZ_FNNS01000025.1"/>
</dbReference>
<protein>
    <recommendedName>
        <fullName evidence="2">CAAX prenyl protease 2/Lysostaphin resistance protein A-like domain-containing protein</fullName>
    </recommendedName>
</protein>
<dbReference type="OrthoDB" id="6301065at2"/>
<dbReference type="AlphaFoldDB" id="A0A1M6MFK0"/>
<keyword evidence="1" id="KW-0472">Membrane</keyword>
<feature type="transmembrane region" description="Helical" evidence="1">
    <location>
        <begin position="138"/>
        <end position="156"/>
    </location>
</feature>
<feature type="transmembrane region" description="Helical" evidence="1">
    <location>
        <begin position="107"/>
        <end position="126"/>
    </location>
</feature>
<sequence>MKIKHSNKTIILTIVFFAVYLILKQYFSTIKENLDLLTRNGLLSYILTYFIIGIPIFIGTYFINPKLNVLSNLGLNHNPVRPFFIALLFSLPMLIGGLIFFELNQDISVPNLIAGTIIVGFVEELFYRGFLFGQLFKYTKLGFISSIIVGAIIFASGHLYQSQDSSELIGIFFVTFMGAILFAWLYVEWNYNLWIPIFLHSLMNLAWHLFEMDITALGGILPNVLRGFTILSAIIFTIVYKRKRNKELVITKEKLIIKNGVE</sequence>
<dbReference type="Pfam" id="PF02517">
    <property type="entry name" value="Rce1-like"/>
    <property type="match status" value="1"/>
</dbReference>
<organism evidence="3 4">
    <name type="scientific">Aequorivita viscosa</name>
    <dbReference type="NCBI Taxonomy" id="797419"/>
    <lineage>
        <taxon>Bacteria</taxon>
        <taxon>Pseudomonadati</taxon>
        <taxon>Bacteroidota</taxon>
        <taxon>Flavobacteriia</taxon>
        <taxon>Flavobacteriales</taxon>
        <taxon>Flavobacteriaceae</taxon>
        <taxon>Aequorivita</taxon>
    </lineage>
</organism>
<feature type="domain" description="CAAX prenyl protease 2/Lysostaphin resistance protein A-like" evidence="2">
    <location>
        <begin position="109"/>
        <end position="205"/>
    </location>
</feature>
<accession>A0A1M6MFK0</accession>
<gene>
    <name evidence="3" type="ORF">SAMN04487908_1275</name>
</gene>
<feature type="transmembrane region" description="Helical" evidence="1">
    <location>
        <begin position="83"/>
        <end position="101"/>
    </location>
</feature>
<dbReference type="Proteomes" id="UP000184172">
    <property type="component" value="Unassembled WGS sequence"/>
</dbReference>
<feature type="transmembrane region" description="Helical" evidence="1">
    <location>
        <begin position="216"/>
        <end position="240"/>
    </location>
</feature>
<keyword evidence="4" id="KW-1185">Reference proteome</keyword>
<dbReference type="InterPro" id="IPR003675">
    <property type="entry name" value="Rce1/LyrA-like_dom"/>
</dbReference>
<dbReference type="GO" id="GO:0004175">
    <property type="term" value="F:endopeptidase activity"/>
    <property type="evidence" value="ECO:0007669"/>
    <property type="project" value="UniProtKB-ARBA"/>
</dbReference>
<dbReference type="PANTHER" id="PTHR36435:SF1">
    <property type="entry name" value="CAAX AMINO TERMINAL PROTEASE FAMILY PROTEIN"/>
    <property type="match status" value="1"/>
</dbReference>
<dbReference type="EMBL" id="FQYV01000027">
    <property type="protein sequence ID" value="SHJ82136.1"/>
    <property type="molecule type" value="Genomic_DNA"/>
</dbReference>
<feature type="transmembrane region" description="Helical" evidence="1">
    <location>
        <begin position="168"/>
        <end position="186"/>
    </location>
</feature>
<keyword evidence="1" id="KW-1133">Transmembrane helix</keyword>
<proteinExistence type="predicted"/>